<dbReference type="CDD" id="cd14565">
    <property type="entry name" value="DSP_MKP_classI"/>
    <property type="match status" value="1"/>
</dbReference>
<dbReference type="PRINTS" id="PR01764">
    <property type="entry name" value="MAPKPHPHTASE"/>
</dbReference>
<feature type="region of interest" description="Disordered" evidence="7">
    <location>
        <begin position="481"/>
        <end position="590"/>
    </location>
</feature>
<dbReference type="EnsemblMetazoa" id="XM_022816655">
    <property type="protein sequence ID" value="XP_022672390"/>
    <property type="gene ID" value="LOC111255027"/>
</dbReference>
<dbReference type="InParanoid" id="A0A7M7KUZ0"/>
<dbReference type="KEGG" id="vde:111255027"/>
<keyword evidence="4" id="KW-0904">Protein phosphatase</keyword>
<dbReference type="FunFam" id="3.90.190.10:FF:000004">
    <property type="entry name" value="Protein phosphatase Slingshot homolog 2"/>
    <property type="match status" value="1"/>
</dbReference>
<evidence type="ECO:0000256" key="7">
    <source>
        <dbReference type="SAM" id="MobiDB-lite"/>
    </source>
</evidence>
<evidence type="ECO:0000256" key="3">
    <source>
        <dbReference type="ARBA" id="ARBA00022801"/>
    </source>
</evidence>
<dbReference type="SMART" id="SM00195">
    <property type="entry name" value="DSPc"/>
    <property type="match status" value="1"/>
</dbReference>
<dbReference type="SUPFAM" id="SSF52799">
    <property type="entry name" value="(Phosphotyrosine protein) phosphatases II"/>
    <property type="match status" value="1"/>
</dbReference>
<dbReference type="FunCoup" id="A0A7M7KUZ0">
    <property type="interactions" value="381"/>
</dbReference>
<sequence length="590" mass="62759">MPLLLQSPGMFLCGGKGSSAAKGPPRSPGPHLGTLGPHLAAHHHHQQSFQVVMALSFSCENLRNHLEDSLASPLRQRTVSATNTNSVTGAAAPTATTINTTTGSAVATSAGAPVTNLAVPPTTAEDAEQRILILDCRPFLAHSERRIGGSVNVHCPAILRRRLGNRLPLRTVIPDREVRDRLLAGLYSPVVLYEEATCTPGSQQQQDSMAAFVARCLQNEAGVSSVYILEGGFQQFWQHYPHLCVSGPVTCGSGQGVHPLGLNHAPRSPPAGLAGHAGHNHLWPPTLSPLGALSRSSSSPALAQAANGLGPINSHSNNHNGHVPHASTLPWYQQEQQDPVEILPHLFLGSEYHASNKATLQRLKITALLNVSHNCPNHFEDVFRYMAIPVEDSTSEDIGVWFRRAIEFINDVKASGGKVLVHCHAGISRSATICMAYLMATLRLRMEDAYEHVKSRRKIISPNFSFMGQLLSFESQVFSPRGGTVTSHMGSQSIVSQRSPRSPLTSLPTMCNNNNSTGSSPSPRPLASPKTPSERGGTSGTGHVTTAFDFSISPSTLASLVNGTSNGGNTSPSSTPSPTTPLCPSSPYSP</sequence>
<dbReference type="SMART" id="SM00450">
    <property type="entry name" value="RHOD"/>
    <property type="match status" value="1"/>
</dbReference>
<dbReference type="GO" id="GO:0004722">
    <property type="term" value="F:protein serine/threonine phosphatase activity"/>
    <property type="evidence" value="ECO:0007669"/>
    <property type="project" value="UniProtKB-EC"/>
</dbReference>
<feature type="domain" description="Tyrosine-protein phosphatase" evidence="8">
    <location>
        <begin position="338"/>
        <end position="479"/>
    </location>
</feature>
<feature type="compositionally biased region" description="Polar residues" evidence="7">
    <location>
        <begin position="481"/>
        <end position="511"/>
    </location>
</feature>
<feature type="compositionally biased region" description="Low complexity" evidence="7">
    <location>
        <begin position="512"/>
        <end position="521"/>
    </location>
</feature>
<dbReference type="Pfam" id="PF00581">
    <property type="entry name" value="Rhodanese"/>
    <property type="match status" value="1"/>
</dbReference>
<dbReference type="InterPro" id="IPR016130">
    <property type="entry name" value="Tyr_Pase_AS"/>
</dbReference>
<dbReference type="SUPFAM" id="SSF52821">
    <property type="entry name" value="Rhodanese/Cell cycle control phosphatase"/>
    <property type="match status" value="1"/>
</dbReference>
<dbReference type="GO" id="GO:0043409">
    <property type="term" value="P:negative regulation of MAPK cascade"/>
    <property type="evidence" value="ECO:0007669"/>
    <property type="project" value="TreeGrafter"/>
</dbReference>
<dbReference type="AlphaFoldDB" id="A0A7M7KUZ0"/>
<dbReference type="Proteomes" id="UP000594260">
    <property type="component" value="Unplaced"/>
</dbReference>
<name>A0A7M7KUZ0_VARDE</name>
<dbReference type="GO" id="GO:0005634">
    <property type="term" value="C:nucleus"/>
    <property type="evidence" value="ECO:0007669"/>
    <property type="project" value="UniProtKB-SubCell"/>
</dbReference>
<dbReference type="InterPro" id="IPR036873">
    <property type="entry name" value="Rhodanese-like_dom_sf"/>
</dbReference>
<dbReference type="Pfam" id="PF00782">
    <property type="entry name" value="DSPc"/>
    <property type="match status" value="1"/>
</dbReference>
<dbReference type="PROSITE" id="PS50206">
    <property type="entry name" value="RHODANESE_3"/>
    <property type="match status" value="1"/>
</dbReference>
<dbReference type="PROSITE" id="PS00383">
    <property type="entry name" value="TYR_PHOSPHATASE_1"/>
    <property type="match status" value="1"/>
</dbReference>
<dbReference type="InterPro" id="IPR029021">
    <property type="entry name" value="Prot-tyrosine_phosphatase-like"/>
</dbReference>
<keyword evidence="5" id="KW-0539">Nucleus</keyword>
<dbReference type="GO" id="GO:0017017">
    <property type="term" value="F:MAP kinase tyrosine/serine/threonine phosphatase activity"/>
    <property type="evidence" value="ECO:0007669"/>
    <property type="project" value="InterPro"/>
</dbReference>
<evidence type="ECO:0000256" key="5">
    <source>
        <dbReference type="ARBA" id="ARBA00023242"/>
    </source>
</evidence>
<dbReference type="GeneID" id="111255027"/>
<comment type="subcellular location">
    <subcellularLocation>
        <location evidence="1">Nucleus</location>
    </subcellularLocation>
</comment>
<dbReference type="PANTHER" id="PTHR10159:SF530">
    <property type="entry name" value="DUAL SPECIFICITY PROTEIN PHOSPHATASE DDB_G0271350-RELATED"/>
    <property type="match status" value="1"/>
</dbReference>
<organism evidence="11 12">
    <name type="scientific">Varroa destructor</name>
    <name type="common">Honeybee mite</name>
    <dbReference type="NCBI Taxonomy" id="109461"/>
    <lineage>
        <taxon>Eukaryota</taxon>
        <taxon>Metazoa</taxon>
        <taxon>Ecdysozoa</taxon>
        <taxon>Arthropoda</taxon>
        <taxon>Chelicerata</taxon>
        <taxon>Arachnida</taxon>
        <taxon>Acari</taxon>
        <taxon>Parasitiformes</taxon>
        <taxon>Mesostigmata</taxon>
        <taxon>Gamasina</taxon>
        <taxon>Dermanyssoidea</taxon>
        <taxon>Varroidae</taxon>
        <taxon>Varroa</taxon>
    </lineage>
</organism>
<evidence type="ECO:0000259" key="10">
    <source>
        <dbReference type="PROSITE" id="PS50206"/>
    </source>
</evidence>
<dbReference type="PROSITE" id="PS50054">
    <property type="entry name" value="TYR_PHOSPHATASE_DUAL"/>
    <property type="match status" value="1"/>
</dbReference>
<evidence type="ECO:0000256" key="4">
    <source>
        <dbReference type="ARBA" id="ARBA00022912"/>
    </source>
</evidence>
<feature type="region of interest" description="Disordered" evidence="7">
    <location>
        <begin position="14"/>
        <end position="38"/>
    </location>
</feature>
<keyword evidence="12" id="KW-1185">Reference proteome</keyword>
<feature type="domain" description="Tyrosine specific protein phosphatases" evidence="9">
    <location>
        <begin position="403"/>
        <end position="457"/>
    </location>
</feature>
<dbReference type="CDD" id="cd01446">
    <property type="entry name" value="DSP_MapKP"/>
    <property type="match status" value="1"/>
</dbReference>
<dbReference type="InterPro" id="IPR001763">
    <property type="entry name" value="Rhodanese-like_dom"/>
</dbReference>
<evidence type="ECO:0000259" key="9">
    <source>
        <dbReference type="PROSITE" id="PS50056"/>
    </source>
</evidence>
<evidence type="ECO:0000313" key="12">
    <source>
        <dbReference type="Proteomes" id="UP000594260"/>
    </source>
</evidence>
<feature type="compositionally biased region" description="Low complexity" evidence="7">
    <location>
        <begin position="562"/>
        <end position="590"/>
    </location>
</feature>
<evidence type="ECO:0000256" key="6">
    <source>
        <dbReference type="ARBA" id="ARBA00048336"/>
    </source>
</evidence>
<accession>A0A7M7KUZ0</accession>
<dbReference type="Gene3D" id="3.40.250.10">
    <property type="entry name" value="Rhodanese-like domain"/>
    <property type="match status" value="1"/>
</dbReference>
<evidence type="ECO:0000259" key="8">
    <source>
        <dbReference type="PROSITE" id="PS50054"/>
    </source>
</evidence>
<dbReference type="OMA" id="DWHRISS"/>
<feature type="compositionally biased region" description="Polar residues" evidence="7">
    <location>
        <begin position="552"/>
        <end position="561"/>
    </location>
</feature>
<evidence type="ECO:0000313" key="11">
    <source>
        <dbReference type="EnsemblMetazoa" id="XP_022672390"/>
    </source>
</evidence>
<dbReference type="Gene3D" id="3.90.190.10">
    <property type="entry name" value="Protein tyrosine phosphatase superfamily"/>
    <property type="match status" value="1"/>
</dbReference>
<dbReference type="RefSeq" id="XP_022672390.1">
    <property type="nucleotide sequence ID" value="XM_022816655.1"/>
</dbReference>
<dbReference type="InterPro" id="IPR000387">
    <property type="entry name" value="Tyr_Pase_dom"/>
</dbReference>
<dbReference type="PANTHER" id="PTHR10159">
    <property type="entry name" value="DUAL SPECIFICITY PROTEIN PHOSPHATASE"/>
    <property type="match status" value="1"/>
</dbReference>
<dbReference type="PRINTS" id="PR01908">
    <property type="entry name" value="ADSPHPHTASE"/>
</dbReference>
<dbReference type="InterPro" id="IPR020422">
    <property type="entry name" value="TYR_PHOSPHATASE_DUAL_dom"/>
</dbReference>
<keyword evidence="3" id="KW-0378">Hydrolase</keyword>
<evidence type="ECO:0000256" key="1">
    <source>
        <dbReference type="ARBA" id="ARBA00004123"/>
    </source>
</evidence>
<dbReference type="GO" id="GO:0005737">
    <property type="term" value="C:cytoplasm"/>
    <property type="evidence" value="ECO:0007669"/>
    <property type="project" value="TreeGrafter"/>
</dbReference>
<evidence type="ECO:0000256" key="2">
    <source>
        <dbReference type="ARBA" id="ARBA00008601"/>
    </source>
</evidence>
<feature type="domain" description="Rhodanese" evidence="10">
    <location>
        <begin position="127"/>
        <end position="245"/>
    </location>
</feature>
<dbReference type="PROSITE" id="PS50056">
    <property type="entry name" value="TYR_PHOSPHATASE_2"/>
    <property type="match status" value="1"/>
</dbReference>
<evidence type="ECO:0008006" key="13">
    <source>
        <dbReference type="Google" id="ProtNLM"/>
    </source>
</evidence>
<reference evidence="11" key="1">
    <citation type="submission" date="2021-01" db="UniProtKB">
        <authorList>
            <consortium name="EnsemblMetazoa"/>
        </authorList>
    </citation>
    <scope>IDENTIFICATION</scope>
</reference>
<dbReference type="InterPro" id="IPR003595">
    <property type="entry name" value="Tyr_Pase_cat"/>
</dbReference>
<dbReference type="InterPro" id="IPR008343">
    <property type="entry name" value="MKP"/>
</dbReference>
<dbReference type="OrthoDB" id="165342at2759"/>
<dbReference type="SMART" id="SM00404">
    <property type="entry name" value="PTPc_motif"/>
    <property type="match status" value="1"/>
</dbReference>
<dbReference type="InterPro" id="IPR000340">
    <property type="entry name" value="Dual-sp_phosphatase_cat-dom"/>
</dbReference>
<proteinExistence type="inferred from homology"/>
<comment type="catalytic activity">
    <reaction evidence="6">
        <text>O-phospho-L-threonyl-[protein] + H2O = L-threonyl-[protein] + phosphate</text>
        <dbReference type="Rhea" id="RHEA:47004"/>
        <dbReference type="Rhea" id="RHEA-COMP:11060"/>
        <dbReference type="Rhea" id="RHEA-COMP:11605"/>
        <dbReference type="ChEBI" id="CHEBI:15377"/>
        <dbReference type="ChEBI" id="CHEBI:30013"/>
        <dbReference type="ChEBI" id="CHEBI:43474"/>
        <dbReference type="ChEBI" id="CHEBI:61977"/>
        <dbReference type="EC" id="3.1.3.16"/>
    </reaction>
</comment>
<comment type="similarity">
    <text evidence="2">Belongs to the protein-tyrosine phosphatase family. Non-receptor class dual specificity subfamily.</text>
</comment>
<protein>
    <recommendedName>
        <fullName evidence="13">Protein-serine/threonine phosphatase</fullName>
    </recommendedName>
</protein>